<comment type="caution">
    <text evidence="1">The sequence shown here is derived from an EMBL/GenBank/DDBJ whole genome shotgun (WGS) entry which is preliminary data.</text>
</comment>
<dbReference type="EMBL" id="CAJVPL010000024">
    <property type="protein sequence ID" value="CAG8435199.1"/>
    <property type="molecule type" value="Genomic_DNA"/>
</dbReference>
<evidence type="ECO:0000313" key="1">
    <source>
        <dbReference type="EMBL" id="CAG8435199.1"/>
    </source>
</evidence>
<accession>A0A9N8UYZ1</accession>
<proteinExistence type="predicted"/>
<protein>
    <submittedName>
        <fullName evidence="1">5927_t:CDS:1</fullName>
    </submittedName>
</protein>
<dbReference type="Proteomes" id="UP000789831">
    <property type="component" value="Unassembled WGS sequence"/>
</dbReference>
<dbReference type="AlphaFoldDB" id="A0A9N8UYZ1"/>
<evidence type="ECO:0000313" key="2">
    <source>
        <dbReference type="Proteomes" id="UP000789831"/>
    </source>
</evidence>
<organism evidence="1 2">
    <name type="scientific">Ambispora gerdemannii</name>
    <dbReference type="NCBI Taxonomy" id="144530"/>
    <lineage>
        <taxon>Eukaryota</taxon>
        <taxon>Fungi</taxon>
        <taxon>Fungi incertae sedis</taxon>
        <taxon>Mucoromycota</taxon>
        <taxon>Glomeromycotina</taxon>
        <taxon>Glomeromycetes</taxon>
        <taxon>Archaeosporales</taxon>
        <taxon>Ambisporaceae</taxon>
        <taxon>Ambispora</taxon>
    </lineage>
</organism>
<keyword evidence="2" id="KW-1185">Reference proteome</keyword>
<sequence>MAQGVGKPELVPYGEVVTADAGEKVKVNDFKLLLAEREKLITDLETKKKELKEKGGYTETYEDLALAHDELEELIAE</sequence>
<gene>
    <name evidence="1" type="ORF">AGERDE_LOCUS482</name>
</gene>
<reference evidence="1" key="1">
    <citation type="submission" date="2021-06" db="EMBL/GenBank/DDBJ databases">
        <authorList>
            <person name="Kallberg Y."/>
            <person name="Tangrot J."/>
            <person name="Rosling A."/>
        </authorList>
    </citation>
    <scope>NUCLEOTIDE SEQUENCE</scope>
    <source>
        <strain evidence="1">MT106</strain>
    </source>
</reference>
<name>A0A9N8UYZ1_9GLOM</name>